<reference evidence="1" key="2">
    <citation type="journal article" date="2024" name="Plant">
        <title>Genomic evolution and insights into agronomic trait innovations of Sesamum species.</title>
        <authorList>
            <person name="Miao H."/>
            <person name="Wang L."/>
            <person name="Qu L."/>
            <person name="Liu H."/>
            <person name="Sun Y."/>
            <person name="Le M."/>
            <person name="Wang Q."/>
            <person name="Wei S."/>
            <person name="Zheng Y."/>
            <person name="Lin W."/>
            <person name="Duan Y."/>
            <person name="Cao H."/>
            <person name="Xiong S."/>
            <person name="Wang X."/>
            <person name="Wei L."/>
            <person name="Li C."/>
            <person name="Ma Q."/>
            <person name="Ju M."/>
            <person name="Zhao R."/>
            <person name="Li G."/>
            <person name="Mu C."/>
            <person name="Tian Q."/>
            <person name="Mei H."/>
            <person name="Zhang T."/>
            <person name="Gao T."/>
            <person name="Zhang H."/>
        </authorList>
    </citation>
    <scope>NUCLEOTIDE SEQUENCE</scope>
    <source>
        <strain evidence="1">KEN1</strain>
    </source>
</reference>
<dbReference type="AlphaFoldDB" id="A0AAW2WI71"/>
<name>A0AAW2WI71_9LAMI</name>
<organism evidence="1">
    <name type="scientific">Sesamum latifolium</name>
    <dbReference type="NCBI Taxonomy" id="2727402"/>
    <lineage>
        <taxon>Eukaryota</taxon>
        <taxon>Viridiplantae</taxon>
        <taxon>Streptophyta</taxon>
        <taxon>Embryophyta</taxon>
        <taxon>Tracheophyta</taxon>
        <taxon>Spermatophyta</taxon>
        <taxon>Magnoliopsida</taxon>
        <taxon>eudicotyledons</taxon>
        <taxon>Gunneridae</taxon>
        <taxon>Pentapetalae</taxon>
        <taxon>asterids</taxon>
        <taxon>lamiids</taxon>
        <taxon>Lamiales</taxon>
        <taxon>Pedaliaceae</taxon>
        <taxon>Sesamum</taxon>
    </lineage>
</organism>
<dbReference type="SUPFAM" id="SSF56672">
    <property type="entry name" value="DNA/RNA polymerases"/>
    <property type="match status" value="1"/>
</dbReference>
<proteinExistence type="predicted"/>
<dbReference type="EMBL" id="JACGWN010000008">
    <property type="protein sequence ID" value="KAL0439890.1"/>
    <property type="molecule type" value="Genomic_DNA"/>
</dbReference>
<dbReference type="Gene3D" id="3.60.10.10">
    <property type="entry name" value="Endonuclease/exonuclease/phosphatase"/>
    <property type="match status" value="1"/>
</dbReference>
<evidence type="ECO:0008006" key="2">
    <source>
        <dbReference type="Google" id="ProtNLM"/>
    </source>
</evidence>
<gene>
    <name evidence="1" type="ORF">Slati_2472000</name>
</gene>
<dbReference type="PANTHER" id="PTHR46890">
    <property type="entry name" value="NON-LTR RETROLELEMENT REVERSE TRANSCRIPTASE-LIKE PROTEIN-RELATED"/>
    <property type="match status" value="1"/>
</dbReference>
<dbReference type="InterPro" id="IPR052343">
    <property type="entry name" value="Retrotransposon-Effector_Assoc"/>
</dbReference>
<sequence>MLNAAIWNVRGLNRRDHQVSISNLITEHRLHFIGLLETRVSAINVERVKRGMLPRWNWFMDYAGSGSRIWLAWDDDFVGIDVLDVDAQYVHCPVLVRCIHTHVLMTIVYGVNDLGGRRVLWQHLSNISRMIADIPWLVGGDFNTILDISEVCGQSGDIRSTVEDFQACLHDTSLINLPMQGECWLGTWPNSFYASLNARTSDHSPLVLRGNVPSQTISMFRFDNYLTLSSDFTPSVQRVWQHHIVGTAMFAVTRKLNALKPIFRAQRQKKGDLSTNVRLATTFLDAAQSLLARDRLCPLLLHLEFCCKLILRLGTKLEQHMLQQRAKLEWMKGCDQCSWIFFRKALLGGERRVRLIDLCYLSPWARHIINEDEAIQMTRRVTPDEDKQAVFDIAEDKAPGPDGYSSGFFKAAWPVIGKEVIQAILDFFTTGRLLKQVNATLLSLIPKVQNPTLVAEFRPISCCNVLYKVITKIIVQRLSGVLDDLISPSQNAFVPRRSIGNNILLVQELFQGYN</sequence>
<dbReference type="SUPFAM" id="SSF56219">
    <property type="entry name" value="DNase I-like"/>
    <property type="match status" value="1"/>
</dbReference>
<evidence type="ECO:0000313" key="1">
    <source>
        <dbReference type="EMBL" id="KAL0439890.1"/>
    </source>
</evidence>
<comment type="caution">
    <text evidence="1">The sequence shown here is derived from an EMBL/GenBank/DDBJ whole genome shotgun (WGS) entry which is preliminary data.</text>
</comment>
<protein>
    <recommendedName>
        <fullName evidence="2">Reverse transcriptase domain-containing protein</fullName>
    </recommendedName>
</protein>
<dbReference type="InterPro" id="IPR036691">
    <property type="entry name" value="Endo/exonu/phosph_ase_sf"/>
</dbReference>
<accession>A0AAW2WI71</accession>
<dbReference type="InterPro" id="IPR043502">
    <property type="entry name" value="DNA/RNA_pol_sf"/>
</dbReference>
<reference evidence="1" key="1">
    <citation type="submission" date="2020-06" db="EMBL/GenBank/DDBJ databases">
        <authorList>
            <person name="Li T."/>
            <person name="Hu X."/>
            <person name="Zhang T."/>
            <person name="Song X."/>
            <person name="Zhang H."/>
            <person name="Dai N."/>
            <person name="Sheng W."/>
            <person name="Hou X."/>
            <person name="Wei L."/>
        </authorList>
    </citation>
    <scope>NUCLEOTIDE SEQUENCE</scope>
    <source>
        <strain evidence="1">KEN1</strain>
        <tissue evidence="1">Leaf</tissue>
    </source>
</reference>
<dbReference type="PANTHER" id="PTHR46890:SF48">
    <property type="entry name" value="RNA-DIRECTED DNA POLYMERASE"/>
    <property type="match status" value="1"/>
</dbReference>